<dbReference type="PRINTS" id="PR00081">
    <property type="entry name" value="GDHRDH"/>
</dbReference>
<dbReference type="RefSeq" id="WP_304562505.1">
    <property type="nucleotide sequence ID" value="NZ_JAUQSZ010000013.1"/>
</dbReference>
<name>A0ABT9A2I1_9SPHN</name>
<comment type="similarity">
    <text evidence="1">Belongs to the short-chain dehydrogenases/reductases (SDR) family.</text>
</comment>
<comment type="caution">
    <text evidence="3">The sequence shown here is derived from an EMBL/GenBank/DDBJ whole genome shotgun (WGS) entry which is preliminary data.</text>
</comment>
<dbReference type="Proteomes" id="UP001176468">
    <property type="component" value="Unassembled WGS sequence"/>
</dbReference>
<proteinExistence type="inferred from homology"/>
<dbReference type="InterPro" id="IPR002347">
    <property type="entry name" value="SDR_fam"/>
</dbReference>
<keyword evidence="2" id="KW-0560">Oxidoreductase</keyword>
<evidence type="ECO:0000256" key="2">
    <source>
        <dbReference type="ARBA" id="ARBA00023002"/>
    </source>
</evidence>
<dbReference type="Pfam" id="PF13561">
    <property type="entry name" value="adh_short_C2"/>
    <property type="match status" value="1"/>
</dbReference>
<dbReference type="Gene3D" id="3.40.50.720">
    <property type="entry name" value="NAD(P)-binding Rossmann-like Domain"/>
    <property type="match status" value="1"/>
</dbReference>
<keyword evidence="4" id="KW-1185">Reference proteome</keyword>
<dbReference type="PANTHER" id="PTHR24321:SF8">
    <property type="entry name" value="ESTRADIOL 17-BETA-DEHYDROGENASE 8-RELATED"/>
    <property type="match status" value="1"/>
</dbReference>
<protein>
    <submittedName>
        <fullName evidence="3">SDR family oxidoreductase</fullName>
    </submittedName>
</protein>
<sequence>MDFSPLGAFSPTLLAGKVALVTGSTAGIGARTAEQLASAGATVILNGRSAESGHAMRAELEASVPTARFDFVSADYNRPEELDAMFAHIRETHGGLDIVCHTTMTDGAGPRPFMETARSDWLAAVSGIYLSLLEITQRAVPMMIDRGGGAIVSFASDAAKVATPGEAVLGGALAANCMFVRAAGLELARHKIRLNAVTPSITRGTKTYDKVMANPFSRRLFEKAEKRARLGVASAEHVAPMAVFLASPLASHITGQVVSVNGGISAA</sequence>
<dbReference type="EMBL" id="JAUQSZ010000013">
    <property type="protein sequence ID" value="MDO7844044.1"/>
    <property type="molecule type" value="Genomic_DNA"/>
</dbReference>
<evidence type="ECO:0000313" key="4">
    <source>
        <dbReference type="Proteomes" id="UP001176468"/>
    </source>
</evidence>
<dbReference type="PANTHER" id="PTHR24321">
    <property type="entry name" value="DEHYDROGENASES, SHORT CHAIN"/>
    <property type="match status" value="1"/>
</dbReference>
<dbReference type="SUPFAM" id="SSF51735">
    <property type="entry name" value="NAD(P)-binding Rossmann-fold domains"/>
    <property type="match status" value="1"/>
</dbReference>
<organism evidence="3 4">
    <name type="scientific">Sphingomonas immobilis</name>
    <dbReference type="NCBI Taxonomy" id="3063997"/>
    <lineage>
        <taxon>Bacteria</taxon>
        <taxon>Pseudomonadati</taxon>
        <taxon>Pseudomonadota</taxon>
        <taxon>Alphaproteobacteria</taxon>
        <taxon>Sphingomonadales</taxon>
        <taxon>Sphingomonadaceae</taxon>
        <taxon>Sphingomonas</taxon>
    </lineage>
</organism>
<accession>A0ABT9A2I1</accession>
<reference evidence="3" key="1">
    <citation type="submission" date="2023-07" db="EMBL/GenBank/DDBJ databases">
        <authorList>
            <person name="Kim M.K."/>
        </authorList>
    </citation>
    <scope>NUCLEOTIDE SEQUENCE</scope>
    <source>
        <strain evidence="3">CA1-15</strain>
    </source>
</reference>
<evidence type="ECO:0000256" key="1">
    <source>
        <dbReference type="ARBA" id="ARBA00006484"/>
    </source>
</evidence>
<dbReference type="InterPro" id="IPR036291">
    <property type="entry name" value="NAD(P)-bd_dom_sf"/>
</dbReference>
<evidence type="ECO:0000313" key="3">
    <source>
        <dbReference type="EMBL" id="MDO7844044.1"/>
    </source>
</evidence>
<gene>
    <name evidence="3" type="ORF">Q5H94_17080</name>
</gene>